<reference evidence="2" key="1">
    <citation type="submission" date="2020-05" db="EMBL/GenBank/DDBJ databases">
        <title>Phylogenomic resolution of chytrid fungi.</title>
        <authorList>
            <person name="Stajich J.E."/>
            <person name="Amses K."/>
            <person name="Simmons R."/>
            <person name="Seto K."/>
            <person name="Myers J."/>
            <person name="Bonds A."/>
            <person name="Quandt C.A."/>
            <person name="Barry K."/>
            <person name="Liu P."/>
            <person name="Grigoriev I."/>
            <person name="Longcore J.E."/>
            <person name="James T.Y."/>
        </authorList>
    </citation>
    <scope>NUCLEOTIDE SEQUENCE</scope>
    <source>
        <strain evidence="2">JEL0476</strain>
    </source>
</reference>
<evidence type="ECO:0000256" key="1">
    <source>
        <dbReference type="SAM" id="MobiDB-lite"/>
    </source>
</evidence>
<protein>
    <submittedName>
        <fullName evidence="2">Uncharacterized protein</fullName>
    </submittedName>
</protein>
<proteinExistence type="predicted"/>
<organism evidence="2 3">
    <name type="scientific">Clydaea vesicula</name>
    <dbReference type="NCBI Taxonomy" id="447962"/>
    <lineage>
        <taxon>Eukaryota</taxon>
        <taxon>Fungi</taxon>
        <taxon>Fungi incertae sedis</taxon>
        <taxon>Chytridiomycota</taxon>
        <taxon>Chytridiomycota incertae sedis</taxon>
        <taxon>Chytridiomycetes</taxon>
        <taxon>Lobulomycetales</taxon>
        <taxon>Lobulomycetaceae</taxon>
        <taxon>Clydaea</taxon>
    </lineage>
</organism>
<comment type="caution">
    <text evidence="2">The sequence shown here is derived from an EMBL/GenBank/DDBJ whole genome shotgun (WGS) entry which is preliminary data.</text>
</comment>
<evidence type="ECO:0000313" key="3">
    <source>
        <dbReference type="Proteomes" id="UP001211065"/>
    </source>
</evidence>
<dbReference type="Proteomes" id="UP001211065">
    <property type="component" value="Unassembled WGS sequence"/>
</dbReference>
<feature type="compositionally biased region" description="Polar residues" evidence="1">
    <location>
        <begin position="121"/>
        <end position="137"/>
    </location>
</feature>
<gene>
    <name evidence="2" type="ORF">HK099_000614</name>
</gene>
<evidence type="ECO:0000313" key="2">
    <source>
        <dbReference type="EMBL" id="KAJ3223843.1"/>
    </source>
</evidence>
<keyword evidence="3" id="KW-1185">Reference proteome</keyword>
<accession>A0AAD5U5R3</accession>
<feature type="region of interest" description="Disordered" evidence="1">
    <location>
        <begin position="117"/>
        <end position="137"/>
    </location>
</feature>
<sequence>MYLECQLLFKILSTNVLLFKLYAVLAFNLFTDFCVILAFTFGKASEIEHISQAIVIIHATATLHLLDLLKNGLQNLYTNKTLPPTKKGRETVSKMIGRDETDSKFNINSLEISSYAPVSDVKSTQSIPKSTDYSTKV</sequence>
<dbReference type="AlphaFoldDB" id="A0AAD5U5R3"/>
<name>A0AAD5U5R3_9FUNG</name>
<dbReference type="EMBL" id="JADGJW010000115">
    <property type="protein sequence ID" value="KAJ3223843.1"/>
    <property type="molecule type" value="Genomic_DNA"/>
</dbReference>